<dbReference type="Proteomes" id="UP000229631">
    <property type="component" value="Unassembled WGS sequence"/>
</dbReference>
<accession>A0A2M7BBM9</accession>
<dbReference type="AlphaFoldDB" id="A0A2M7BBM9"/>
<evidence type="ECO:0000313" key="3">
    <source>
        <dbReference type="Proteomes" id="UP000229631"/>
    </source>
</evidence>
<evidence type="ECO:0000256" key="1">
    <source>
        <dbReference type="SAM" id="Coils"/>
    </source>
</evidence>
<protein>
    <submittedName>
        <fullName evidence="2">Uncharacterized protein</fullName>
    </submittedName>
</protein>
<feature type="coiled-coil region" evidence="1">
    <location>
        <begin position="95"/>
        <end position="122"/>
    </location>
</feature>
<feature type="coiled-coil region" evidence="1">
    <location>
        <begin position="30"/>
        <end position="64"/>
    </location>
</feature>
<organism evidence="2 3">
    <name type="scientific">Candidatus Shapirobacteria bacterium CG03_land_8_20_14_0_80_39_12</name>
    <dbReference type="NCBI Taxonomy" id="1974879"/>
    <lineage>
        <taxon>Bacteria</taxon>
        <taxon>Candidatus Shapironibacteriota</taxon>
    </lineage>
</organism>
<reference evidence="3" key="1">
    <citation type="submission" date="2017-09" db="EMBL/GenBank/DDBJ databases">
        <title>Depth-based differentiation of microbial function through sediment-hosted aquifers and enrichment of novel symbionts in the deep terrestrial subsurface.</title>
        <authorList>
            <person name="Probst A.J."/>
            <person name="Ladd B."/>
            <person name="Jarett J.K."/>
            <person name="Geller-Mcgrath D.E."/>
            <person name="Sieber C.M.K."/>
            <person name="Emerson J.B."/>
            <person name="Anantharaman K."/>
            <person name="Thomas B.C."/>
            <person name="Malmstrom R."/>
            <person name="Stieglmeier M."/>
            <person name="Klingl A."/>
            <person name="Woyke T."/>
            <person name="Ryan C.M."/>
            <person name="Banfield J.F."/>
        </authorList>
    </citation>
    <scope>NUCLEOTIDE SEQUENCE [LARGE SCALE GENOMIC DNA]</scope>
</reference>
<dbReference type="EMBL" id="PEVC01000051">
    <property type="protein sequence ID" value="PIV00511.1"/>
    <property type="molecule type" value="Genomic_DNA"/>
</dbReference>
<sequence length="155" mass="17453">MTSGRLFCILNSMDETNQVAIDRTNGSTALLELEGLIKQYLSSLENLKKELKSKKEMIDDSFSNDAVYKEQDEKAKADALIKNSTKMQILKTPSLVEVKEKVDELRAQIKEAEENLSDYLLQYQKLTGFNEIEVNGGETMIIVSRAKLVKGSSQK</sequence>
<proteinExistence type="predicted"/>
<name>A0A2M7BBM9_9BACT</name>
<comment type="caution">
    <text evidence="2">The sequence shown here is derived from an EMBL/GenBank/DDBJ whole genome shotgun (WGS) entry which is preliminary data.</text>
</comment>
<evidence type="ECO:0000313" key="2">
    <source>
        <dbReference type="EMBL" id="PIV00511.1"/>
    </source>
</evidence>
<gene>
    <name evidence="2" type="ORF">COS54_02855</name>
</gene>
<keyword evidence="1" id="KW-0175">Coiled coil</keyword>